<evidence type="ECO:0000256" key="8">
    <source>
        <dbReference type="ARBA" id="ARBA00022967"/>
    </source>
</evidence>
<accession>A0A9D5DAL6</accession>
<evidence type="ECO:0000256" key="10">
    <source>
        <dbReference type="ARBA" id="ARBA00023136"/>
    </source>
</evidence>
<keyword evidence="6" id="KW-0547">Nucleotide-binding</keyword>
<dbReference type="CDD" id="cd18579">
    <property type="entry name" value="ABC_6TM_ABCC_D1"/>
    <property type="match status" value="1"/>
</dbReference>
<comment type="subcellular location">
    <subcellularLocation>
        <location evidence="1">Membrane</location>
        <topology evidence="1">Multi-pass membrane protein</topology>
    </subcellularLocation>
</comment>
<evidence type="ECO:0000313" key="16">
    <source>
        <dbReference type="Proteomes" id="UP001085076"/>
    </source>
</evidence>
<keyword evidence="5" id="KW-0677">Repeat</keyword>
<dbReference type="InterPro" id="IPR003593">
    <property type="entry name" value="AAA+_ATPase"/>
</dbReference>
<feature type="domain" description="ABC transmembrane type-1" evidence="14">
    <location>
        <begin position="114"/>
        <end position="388"/>
    </location>
</feature>
<evidence type="ECO:0000256" key="4">
    <source>
        <dbReference type="ARBA" id="ARBA00022692"/>
    </source>
</evidence>
<dbReference type="InterPro" id="IPR027417">
    <property type="entry name" value="P-loop_NTPase"/>
</dbReference>
<evidence type="ECO:0000256" key="12">
    <source>
        <dbReference type="SAM" id="Phobius"/>
    </source>
</evidence>
<dbReference type="InterPro" id="IPR017871">
    <property type="entry name" value="ABC_transporter-like_CS"/>
</dbReference>
<evidence type="ECO:0000256" key="7">
    <source>
        <dbReference type="ARBA" id="ARBA00022840"/>
    </source>
</evidence>
<dbReference type="Proteomes" id="UP001085076">
    <property type="component" value="Miscellaneous, Linkage group lg01"/>
</dbReference>
<proteinExistence type="inferred from homology"/>
<feature type="transmembrane region" description="Helical" evidence="12">
    <location>
        <begin position="146"/>
        <end position="164"/>
    </location>
</feature>
<dbReference type="PROSITE" id="PS50893">
    <property type="entry name" value="ABC_TRANSPORTER_2"/>
    <property type="match status" value="2"/>
</dbReference>
<dbReference type="GO" id="GO:0140359">
    <property type="term" value="F:ABC-type transporter activity"/>
    <property type="evidence" value="ECO:0007669"/>
    <property type="project" value="InterPro"/>
</dbReference>
<dbReference type="PANTHER" id="PTHR24223:SF181">
    <property type="entry name" value="ABC TRANSPORTER C FAMILY MEMBER 3"/>
    <property type="match status" value="1"/>
</dbReference>
<dbReference type="FunFam" id="1.20.1560.10:FF:000002">
    <property type="entry name" value="ABC transporter C family member 5"/>
    <property type="match status" value="1"/>
</dbReference>
<evidence type="ECO:0000256" key="3">
    <source>
        <dbReference type="ARBA" id="ARBA00022448"/>
    </source>
</evidence>
<keyword evidence="10 12" id="KW-0472">Membrane</keyword>
<evidence type="ECO:0000256" key="9">
    <source>
        <dbReference type="ARBA" id="ARBA00022989"/>
    </source>
</evidence>
<evidence type="ECO:0000256" key="2">
    <source>
        <dbReference type="ARBA" id="ARBA00009726"/>
    </source>
</evidence>
<organism evidence="15 16">
    <name type="scientific">Dioscorea zingiberensis</name>
    <dbReference type="NCBI Taxonomy" id="325984"/>
    <lineage>
        <taxon>Eukaryota</taxon>
        <taxon>Viridiplantae</taxon>
        <taxon>Streptophyta</taxon>
        <taxon>Embryophyta</taxon>
        <taxon>Tracheophyta</taxon>
        <taxon>Spermatophyta</taxon>
        <taxon>Magnoliopsida</taxon>
        <taxon>Liliopsida</taxon>
        <taxon>Dioscoreales</taxon>
        <taxon>Dioscoreaceae</taxon>
        <taxon>Dioscorea</taxon>
    </lineage>
</organism>
<evidence type="ECO:0000259" key="14">
    <source>
        <dbReference type="PROSITE" id="PS50929"/>
    </source>
</evidence>
<dbReference type="GO" id="GO:0016887">
    <property type="term" value="F:ATP hydrolysis activity"/>
    <property type="evidence" value="ECO:0007669"/>
    <property type="project" value="InterPro"/>
</dbReference>
<dbReference type="CDD" id="cd03244">
    <property type="entry name" value="ABCC_MRP_domain2"/>
    <property type="match status" value="1"/>
</dbReference>
<feature type="domain" description="ABC transporter" evidence="13">
    <location>
        <begin position="999"/>
        <end position="1233"/>
    </location>
</feature>
<dbReference type="GO" id="GO:0016020">
    <property type="term" value="C:membrane"/>
    <property type="evidence" value="ECO:0007669"/>
    <property type="project" value="UniProtKB-SubCell"/>
</dbReference>
<feature type="transmembrane region" description="Helical" evidence="12">
    <location>
        <begin position="113"/>
        <end position="134"/>
    </location>
</feature>
<keyword evidence="3" id="KW-0813">Transport</keyword>
<dbReference type="CDD" id="cd03250">
    <property type="entry name" value="ABCC_MRP_domain1"/>
    <property type="match status" value="1"/>
</dbReference>
<evidence type="ECO:0000259" key="13">
    <source>
        <dbReference type="PROSITE" id="PS50893"/>
    </source>
</evidence>
<keyword evidence="8" id="KW-1278">Translocase</keyword>
<dbReference type="EMBL" id="JAGGNH010000001">
    <property type="protein sequence ID" value="KAJ0987914.1"/>
    <property type="molecule type" value="Genomic_DNA"/>
</dbReference>
<feature type="domain" description="ABC transporter" evidence="13">
    <location>
        <begin position="388"/>
        <end position="608"/>
    </location>
</feature>
<evidence type="ECO:0000256" key="1">
    <source>
        <dbReference type="ARBA" id="ARBA00004141"/>
    </source>
</evidence>
<evidence type="ECO:0000256" key="5">
    <source>
        <dbReference type="ARBA" id="ARBA00022737"/>
    </source>
</evidence>
<dbReference type="FunFam" id="3.40.50.300:FF:000508">
    <property type="entry name" value="ABC transporter C family member 5"/>
    <property type="match status" value="1"/>
</dbReference>
<protein>
    <recommendedName>
        <fullName evidence="17">ABC transporter C family member 3</fullName>
    </recommendedName>
</protein>
<comment type="similarity">
    <text evidence="2">Belongs to the ABC transporter superfamily. ABCC family. Conjugate transporter (TC 3.A.1.208) subfamily.</text>
</comment>
<dbReference type="Pfam" id="PF00664">
    <property type="entry name" value="ABC_membrane"/>
    <property type="match status" value="2"/>
</dbReference>
<feature type="transmembrane region" description="Helical" evidence="12">
    <location>
        <begin position="224"/>
        <end position="245"/>
    </location>
</feature>
<feature type="transmembrane region" description="Helical" evidence="12">
    <location>
        <begin position="329"/>
        <end position="360"/>
    </location>
</feature>
<feature type="transmembrane region" description="Helical" evidence="12">
    <location>
        <begin position="816"/>
        <end position="834"/>
    </location>
</feature>
<dbReference type="InterPro" id="IPR036640">
    <property type="entry name" value="ABC1_TM_sf"/>
</dbReference>
<dbReference type="Pfam" id="PF00005">
    <property type="entry name" value="ABC_tran"/>
    <property type="match status" value="2"/>
</dbReference>
<dbReference type="Gene3D" id="1.20.1560.10">
    <property type="entry name" value="ABC transporter type 1, transmembrane domain"/>
    <property type="match status" value="2"/>
</dbReference>
<dbReference type="OrthoDB" id="6500128at2759"/>
<comment type="function">
    <text evidence="11">ABC transporter that may affect phytic acid transport and compartmentalization. May function directly or indirectly in removing phytic acid from the cytosol or in vesicle trafficking. Required for phytic acid accumulation in developing seeds. Phytic acid is the primary storage form of phosphorus in cereal grains and other plant seeds.</text>
</comment>
<feature type="transmembrane region" description="Helical" evidence="12">
    <location>
        <begin position="936"/>
        <end position="958"/>
    </location>
</feature>
<dbReference type="InterPro" id="IPR044746">
    <property type="entry name" value="ABCC_6TM_D1"/>
</dbReference>
<dbReference type="InterPro" id="IPR044726">
    <property type="entry name" value="ABCC_6TM_D2"/>
</dbReference>
<dbReference type="FunFam" id="1.20.1560.10:FF:000003">
    <property type="entry name" value="ABC transporter C family member 10"/>
    <property type="match status" value="1"/>
</dbReference>
<dbReference type="SUPFAM" id="SSF52540">
    <property type="entry name" value="P-loop containing nucleoside triphosphate hydrolases"/>
    <property type="match status" value="2"/>
</dbReference>
<feature type="domain" description="ABC transmembrane type-1" evidence="14">
    <location>
        <begin position="728"/>
        <end position="962"/>
    </location>
</feature>
<dbReference type="AlphaFoldDB" id="A0A9D5DAL6"/>
<evidence type="ECO:0008006" key="17">
    <source>
        <dbReference type="Google" id="ProtNLM"/>
    </source>
</evidence>
<dbReference type="Gene3D" id="3.40.50.300">
    <property type="entry name" value="P-loop containing nucleotide triphosphate hydrolases"/>
    <property type="match status" value="2"/>
</dbReference>
<keyword evidence="16" id="KW-1185">Reference proteome</keyword>
<dbReference type="InterPro" id="IPR011527">
    <property type="entry name" value="ABC1_TM_dom"/>
</dbReference>
<keyword evidence="7" id="KW-0067">ATP-binding</keyword>
<dbReference type="PROSITE" id="PS00211">
    <property type="entry name" value="ABC_TRANSPORTER_1"/>
    <property type="match status" value="1"/>
</dbReference>
<dbReference type="InterPro" id="IPR003439">
    <property type="entry name" value="ABC_transporter-like_ATP-bd"/>
</dbReference>
<feature type="transmembrane region" description="Helical" evidence="12">
    <location>
        <begin position="910"/>
        <end position="930"/>
    </location>
</feature>
<dbReference type="GO" id="GO:0005524">
    <property type="term" value="F:ATP binding"/>
    <property type="evidence" value="ECO:0007669"/>
    <property type="project" value="UniProtKB-KW"/>
</dbReference>
<keyword evidence="9 12" id="KW-1133">Transmembrane helix</keyword>
<reference evidence="15" key="2">
    <citation type="journal article" date="2022" name="Hortic Res">
        <title>The genome of Dioscorea zingiberensis sheds light on the biosynthesis, origin and evolution of the medicinally important diosgenin saponins.</title>
        <authorList>
            <person name="Li Y."/>
            <person name="Tan C."/>
            <person name="Li Z."/>
            <person name="Guo J."/>
            <person name="Li S."/>
            <person name="Chen X."/>
            <person name="Wang C."/>
            <person name="Dai X."/>
            <person name="Yang H."/>
            <person name="Song W."/>
            <person name="Hou L."/>
            <person name="Xu J."/>
            <person name="Tong Z."/>
            <person name="Xu A."/>
            <person name="Yuan X."/>
            <person name="Wang W."/>
            <person name="Yang Q."/>
            <person name="Chen L."/>
            <person name="Sun Z."/>
            <person name="Wang K."/>
            <person name="Pan B."/>
            <person name="Chen J."/>
            <person name="Bao Y."/>
            <person name="Liu F."/>
            <person name="Qi X."/>
            <person name="Gang D.R."/>
            <person name="Wen J."/>
            <person name="Li J."/>
        </authorList>
    </citation>
    <scope>NUCLEOTIDE SEQUENCE</scope>
    <source>
        <strain evidence="15">Dzin_1.0</strain>
    </source>
</reference>
<name>A0A9D5DAL6_9LILI</name>
<dbReference type="PROSITE" id="PS50929">
    <property type="entry name" value="ABC_TM1F"/>
    <property type="match status" value="2"/>
</dbReference>
<comment type="caution">
    <text evidence="15">The sequence shown here is derived from an EMBL/GenBank/DDBJ whole genome shotgun (WGS) entry which is preliminary data.</text>
</comment>
<feature type="transmembrane region" description="Helical" evidence="12">
    <location>
        <begin position="692"/>
        <end position="715"/>
    </location>
</feature>
<keyword evidence="4 12" id="KW-0812">Transmembrane</keyword>
<dbReference type="CDD" id="cd18580">
    <property type="entry name" value="ABC_6TM_ABCC_D2"/>
    <property type="match status" value="1"/>
</dbReference>
<evidence type="ECO:0000256" key="6">
    <source>
        <dbReference type="ARBA" id="ARBA00022741"/>
    </source>
</evidence>
<evidence type="ECO:0000256" key="11">
    <source>
        <dbReference type="ARBA" id="ARBA00057614"/>
    </source>
</evidence>
<dbReference type="InterPro" id="IPR050173">
    <property type="entry name" value="ABC_transporter_C-like"/>
</dbReference>
<gene>
    <name evidence="15" type="ORF">J5N97_006270</name>
</gene>
<dbReference type="FunFam" id="3.40.50.300:FF:000169">
    <property type="entry name" value="ABC transporter C family member 3"/>
    <property type="match status" value="1"/>
</dbReference>
<feature type="transmembrane region" description="Helical" evidence="12">
    <location>
        <begin position="251"/>
        <end position="270"/>
    </location>
</feature>
<dbReference type="PANTHER" id="PTHR24223">
    <property type="entry name" value="ATP-BINDING CASSETTE SUB-FAMILY C"/>
    <property type="match status" value="1"/>
</dbReference>
<evidence type="ECO:0000313" key="15">
    <source>
        <dbReference type="EMBL" id="KAJ0987914.1"/>
    </source>
</evidence>
<dbReference type="SMART" id="SM00382">
    <property type="entry name" value="AAA"/>
    <property type="match status" value="2"/>
</dbReference>
<dbReference type="SUPFAM" id="SSF90123">
    <property type="entry name" value="ABC transporter transmembrane region"/>
    <property type="match status" value="2"/>
</dbReference>
<sequence length="1251" mass="139336">MAGVESHLLEPLVNGDYSGRSCERNHDEELSLYSNANFFSLLSFSWIGPLLSVGSRKRLNLDDIPKLANHDSACHVFNVFSHNLQLDRSSSSSSRIGTLKLSKALFLSVWREVLLSVLFALCFTCASFVGPYLLDAFVQYLEARREASVTGSVLVFVFLFAKLIECISQRHWFFQTQKFGMKSQAALVAMIYKKGLTISNRSRQGGGGEIVNLMSVDAERIGDFSWYMIDLCLIPFQVGLSLVILYKNLGLASLVTLAATLLVMVLNLPFSKLEQVFQGKIMEWRDKRIKATSEILRNMRILKFHGWEMRFLSKILEIRKNEMIWLKKYLFTEVLVTFVYWGAPIFVSVATFATCLLMGIPLESGKILSALATFNMLKDPIYNLPDTWQPDMVEKLPRGSSDVAVEISDFPCGTKVAVCGTVGSGKSSLLCCMIGEIPKTSGTIKLCGNVAYVAQSPWIQSGTVESNILFGMEMSREKYEQILEACSLKKDLEILPLGDQTIIGERGINLSGGQKQRLQIARALYRDADIYLFDDPFSAVDAHTGNHIFKECILKCLGPKTVIYVTHQVEFLSNADSILVMKDGRINQVGRYSDIVNVEADLMALVKAHMNSLSAVNPFNELQPDDSKAVNDLSSQHLVECDSYSAVKVEDKYDELNASLTGQLIQEEERESGNVGLSVYWRYITALHKGALVPFILLAYILFQILQICSNYWMATAAPVTKKYKQSTLGSSLCVLLRVSLLATAGFNTAKLLFDNLHRCIFRAPMSFFDATPSGRILNRASTDQSAIDESIPVNVGLFASVTIQFLGILAVMSQVAWQVFVIFVPVIAISVWYQQYYIATARELTRLVGVRNAPIIQHFAESISGLTTIRSFNEESRFSATCTHLIDAYLQPQFHNAGVREWLCFRLDILSSSVFAFSLAFLILIPPSAINPGVAGLAVTYGLSLSSLLALVVWNICNLENKMISAERIFQYTCIPSEHPLVLEANRPPDNWPFCGEINIRDLLIRYAPHLPLVLRGITCRFPGGTKTGIVRRTGSGKSTLIQALFRIIEPTSGEIVIDGIDISTIGLLDLRSRLSIIPQEPTMFEGTVRSNLDPLEEYTDEQIWAALDKCQLGEEIWKKDEKLDSPVVEHGENWSVGQRQLVCMGRVLLRKSKILVLDEATASVDTATDVLIQRTLRTHFSEATVITIAHRIASVLDSDNVLLLDNGRIIEYGSPSTLLQYESSAFAKLVKAYTSSSSQEWSQSIDHAI</sequence>
<reference evidence="15" key="1">
    <citation type="submission" date="2021-03" db="EMBL/GenBank/DDBJ databases">
        <authorList>
            <person name="Li Z."/>
            <person name="Yang C."/>
        </authorList>
    </citation>
    <scope>NUCLEOTIDE SEQUENCE</scope>
    <source>
        <strain evidence="15">Dzin_1.0</strain>
        <tissue evidence="15">Leaf</tissue>
    </source>
</reference>